<keyword evidence="3" id="KW-0813">Transport</keyword>
<dbReference type="Pfam" id="PF01794">
    <property type="entry name" value="Ferric_reduct"/>
    <property type="match status" value="1"/>
</dbReference>
<dbReference type="GO" id="GO:0005886">
    <property type="term" value="C:plasma membrane"/>
    <property type="evidence" value="ECO:0007669"/>
    <property type="project" value="TreeGrafter"/>
</dbReference>
<evidence type="ECO:0000256" key="10">
    <source>
        <dbReference type="SAM" id="Phobius"/>
    </source>
</evidence>
<dbReference type="InterPro" id="IPR017927">
    <property type="entry name" value="FAD-bd_FR_type"/>
</dbReference>
<dbReference type="SUPFAM" id="SSF52343">
    <property type="entry name" value="Ferredoxin reductase-like, C-terminal NADP-linked domain"/>
    <property type="match status" value="1"/>
</dbReference>
<comment type="similarity">
    <text evidence="2">Belongs to the ferric reductase (FRE) family.</text>
</comment>
<evidence type="ECO:0000256" key="5">
    <source>
        <dbReference type="ARBA" id="ARBA00022989"/>
    </source>
</evidence>
<reference evidence="14" key="1">
    <citation type="journal article" date="2015" name="Genome Announc.">
        <title>Draft genome sequence of the fungus Penicillium brasilianum MG11.</title>
        <authorList>
            <person name="Horn F."/>
            <person name="Linde J."/>
            <person name="Mattern D.J."/>
            <person name="Walther G."/>
            <person name="Guthke R."/>
            <person name="Brakhage A.A."/>
            <person name="Valiante V."/>
        </authorList>
    </citation>
    <scope>NUCLEOTIDE SEQUENCE [LARGE SCALE GENOMIC DNA]</scope>
    <source>
        <strain evidence="14">MG11</strain>
    </source>
</reference>
<organism evidence="13 14">
    <name type="scientific">Penicillium brasilianum</name>
    <dbReference type="NCBI Taxonomy" id="104259"/>
    <lineage>
        <taxon>Eukaryota</taxon>
        <taxon>Fungi</taxon>
        <taxon>Dikarya</taxon>
        <taxon>Ascomycota</taxon>
        <taxon>Pezizomycotina</taxon>
        <taxon>Eurotiomycetes</taxon>
        <taxon>Eurotiomycetidae</taxon>
        <taxon>Eurotiales</taxon>
        <taxon>Aspergillaceae</taxon>
        <taxon>Penicillium</taxon>
    </lineage>
</organism>
<protein>
    <recommendedName>
        <fullName evidence="12">FAD-binding FR-type domain-containing protein</fullName>
    </recommendedName>
</protein>
<evidence type="ECO:0000256" key="11">
    <source>
        <dbReference type="SAM" id="SignalP"/>
    </source>
</evidence>
<feature type="signal peptide" evidence="11">
    <location>
        <begin position="1"/>
        <end position="18"/>
    </location>
</feature>
<accession>A0A0F7VIX1</accession>
<feature type="transmembrane region" description="Helical" evidence="10">
    <location>
        <begin position="295"/>
        <end position="317"/>
    </location>
</feature>
<dbReference type="InterPro" id="IPR051410">
    <property type="entry name" value="Ferric/Cupric_Reductase"/>
</dbReference>
<feature type="transmembrane region" description="Helical" evidence="10">
    <location>
        <begin position="358"/>
        <end position="376"/>
    </location>
</feature>
<evidence type="ECO:0000259" key="12">
    <source>
        <dbReference type="PROSITE" id="PS51384"/>
    </source>
</evidence>
<keyword evidence="8 10" id="KW-0472">Membrane</keyword>
<keyword evidence="5 10" id="KW-1133">Transmembrane helix</keyword>
<comment type="subcellular location">
    <subcellularLocation>
        <location evidence="1">Membrane</location>
        <topology evidence="1">Multi-pass membrane protein</topology>
    </subcellularLocation>
</comment>
<dbReference type="CDD" id="cd06186">
    <property type="entry name" value="NOX_Duox_like_FAD_NADP"/>
    <property type="match status" value="1"/>
</dbReference>
<dbReference type="SFLD" id="SFLDG01168">
    <property type="entry name" value="Ferric_reductase_subgroup_(FRE"/>
    <property type="match status" value="1"/>
</dbReference>
<dbReference type="GO" id="GO:0015677">
    <property type="term" value="P:copper ion import"/>
    <property type="evidence" value="ECO:0007669"/>
    <property type="project" value="TreeGrafter"/>
</dbReference>
<evidence type="ECO:0000256" key="7">
    <source>
        <dbReference type="ARBA" id="ARBA00023065"/>
    </source>
</evidence>
<dbReference type="EMBL" id="CDHK01000003">
    <property type="protein sequence ID" value="CEO59567.1"/>
    <property type="molecule type" value="Genomic_DNA"/>
</dbReference>
<dbReference type="Pfam" id="PF08030">
    <property type="entry name" value="NAD_binding_6"/>
    <property type="match status" value="1"/>
</dbReference>
<evidence type="ECO:0000256" key="1">
    <source>
        <dbReference type="ARBA" id="ARBA00004141"/>
    </source>
</evidence>
<keyword evidence="6" id="KW-0560">Oxidoreductase</keyword>
<dbReference type="STRING" id="104259.A0A0F7VIX1"/>
<dbReference type="AlphaFoldDB" id="A0A0F7VIX1"/>
<dbReference type="Proteomes" id="UP000042958">
    <property type="component" value="Unassembled WGS sequence"/>
</dbReference>
<evidence type="ECO:0000313" key="13">
    <source>
        <dbReference type="EMBL" id="CEO59567.1"/>
    </source>
</evidence>
<evidence type="ECO:0000256" key="2">
    <source>
        <dbReference type="ARBA" id="ARBA00006278"/>
    </source>
</evidence>
<feature type="transmembrane region" description="Helical" evidence="10">
    <location>
        <begin position="156"/>
        <end position="178"/>
    </location>
</feature>
<evidence type="ECO:0000256" key="4">
    <source>
        <dbReference type="ARBA" id="ARBA00022692"/>
    </source>
</evidence>
<keyword evidence="9" id="KW-0325">Glycoprotein</keyword>
<dbReference type="GO" id="GO:0006879">
    <property type="term" value="P:intracellular iron ion homeostasis"/>
    <property type="evidence" value="ECO:0007669"/>
    <property type="project" value="TreeGrafter"/>
</dbReference>
<sequence>MRSLIWLGIFIGARGVQGETLAKDELCVTAIFSAYNYISFQGDPAKGMWDARCRNPLKVTSIYASSERYCRDGERLTGLAQLAKLCQEVGHRELLSRDSVAENLTREAVRDMRVVDYLELSRADYQQSPVLLSASYYNRMFDTIDSWQFETWSHHAFGYIGYAYWAGILSLGILYRLWNRMFLARQHRMEYNPEPSIYPPTGSCRQISFVDNVVNWVSTHLIIPAPLAGRGRHLLSCTFTSRAEALVVGGFWLLSIILSVVGYRTFPGNIYWPDVTSQLLRYSADRTGIMSFANFPLLLLFAGRNNILIWATGWSFATLNCFHRHVARIATLQAVAHSILYFVICIRINKVWKEMTKVYVLWGVLAFVLMILVLITSLDRVRAASYEIFMVAHVVFSIATLVGCFYHTVVFEGHEYWQYLWPSVIVWAIDRFLRLVRIVYCNVHVRLFKGKVIHVTESCMTYDEAADVIRLEVKSGLPGLEVRPGDYYFLYQPFRFTGWENHPFTVGASSYEVDPMGVQLDDSGNPRNSFDNSQLPLLPETLTEGENLETRKGPYQRSLVSKMTFWIRPYDGWTQQLRQQCLRAPNQPVHTNILLEGPYGQGFPLWRYESVLMIVGGTGIAAAVPYLQDHRRRCANQWSSPSEEKPRTKKIELVWTTRQSAFVRGLADRELNMMLNQEDFRASFYVTGSSDRFHEDWNGTRYTVQLGRPNLQSLILSRASDASATGMKLAIVVCGPAEMADEARAAAHLAMRRGYQPIQYVEESFTW</sequence>
<dbReference type="InterPro" id="IPR013121">
    <property type="entry name" value="Fe_red_NAD-bd_6"/>
</dbReference>
<keyword evidence="11" id="KW-0732">Signal</keyword>
<dbReference type="GO" id="GO:0006826">
    <property type="term" value="P:iron ion transport"/>
    <property type="evidence" value="ECO:0007669"/>
    <property type="project" value="TreeGrafter"/>
</dbReference>
<keyword evidence="14" id="KW-1185">Reference proteome</keyword>
<dbReference type="PROSITE" id="PS51384">
    <property type="entry name" value="FAD_FR"/>
    <property type="match status" value="1"/>
</dbReference>
<evidence type="ECO:0000256" key="6">
    <source>
        <dbReference type="ARBA" id="ARBA00023002"/>
    </source>
</evidence>
<evidence type="ECO:0000256" key="9">
    <source>
        <dbReference type="ARBA" id="ARBA00023180"/>
    </source>
</evidence>
<dbReference type="OrthoDB" id="167398at2759"/>
<evidence type="ECO:0000256" key="3">
    <source>
        <dbReference type="ARBA" id="ARBA00022448"/>
    </source>
</evidence>
<dbReference type="InterPro" id="IPR039261">
    <property type="entry name" value="FNR_nucleotide-bd"/>
</dbReference>
<dbReference type="PANTHER" id="PTHR32361">
    <property type="entry name" value="FERRIC/CUPRIC REDUCTASE TRANSMEMBRANE COMPONENT"/>
    <property type="match status" value="1"/>
</dbReference>
<evidence type="ECO:0000256" key="8">
    <source>
        <dbReference type="ARBA" id="ARBA00023136"/>
    </source>
</evidence>
<feature type="transmembrane region" description="Helical" evidence="10">
    <location>
        <begin position="329"/>
        <end position="352"/>
    </location>
</feature>
<dbReference type="PANTHER" id="PTHR32361:SF9">
    <property type="entry name" value="FERRIC REDUCTASE TRANSMEMBRANE COMPONENT 3-RELATED"/>
    <property type="match status" value="1"/>
</dbReference>
<gene>
    <name evidence="13" type="ORF">PMG11_04241</name>
</gene>
<keyword evidence="4 10" id="KW-0812">Transmembrane</keyword>
<dbReference type="GO" id="GO:0000293">
    <property type="term" value="F:ferric-chelate reductase activity"/>
    <property type="evidence" value="ECO:0007669"/>
    <property type="project" value="TreeGrafter"/>
</dbReference>
<keyword evidence="7" id="KW-0406">Ion transport</keyword>
<dbReference type="SFLD" id="SFLDS00052">
    <property type="entry name" value="Ferric_Reductase_Domain"/>
    <property type="match status" value="1"/>
</dbReference>
<name>A0A0F7VIX1_PENBI</name>
<feature type="transmembrane region" description="Helical" evidence="10">
    <location>
        <begin position="388"/>
        <end position="410"/>
    </location>
</feature>
<feature type="domain" description="FAD-binding FR-type" evidence="12">
    <location>
        <begin position="445"/>
        <end position="605"/>
    </location>
</feature>
<feature type="transmembrane region" description="Helical" evidence="10">
    <location>
        <begin position="245"/>
        <end position="266"/>
    </location>
</feature>
<evidence type="ECO:0000313" key="14">
    <source>
        <dbReference type="Proteomes" id="UP000042958"/>
    </source>
</evidence>
<feature type="chain" id="PRO_5002524030" description="FAD-binding FR-type domain-containing protein" evidence="11">
    <location>
        <begin position="19"/>
        <end position="767"/>
    </location>
</feature>
<proteinExistence type="inferred from homology"/>
<dbReference type="Gene3D" id="3.40.50.80">
    <property type="entry name" value="Nucleotide-binding domain of ferredoxin-NADP reductase (FNR) module"/>
    <property type="match status" value="1"/>
</dbReference>
<dbReference type="InterPro" id="IPR013130">
    <property type="entry name" value="Fe3_Rdtase_TM_dom"/>
</dbReference>